<evidence type="ECO:0000256" key="1">
    <source>
        <dbReference type="ARBA" id="ARBA00023015"/>
    </source>
</evidence>
<dbReference type="GO" id="GO:0003700">
    <property type="term" value="F:DNA-binding transcription factor activity"/>
    <property type="evidence" value="ECO:0007669"/>
    <property type="project" value="InterPro"/>
</dbReference>
<evidence type="ECO:0000259" key="4">
    <source>
        <dbReference type="PROSITE" id="PS50949"/>
    </source>
</evidence>
<dbReference type="SUPFAM" id="SSF46785">
    <property type="entry name" value="Winged helix' DNA-binding domain"/>
    <property type="match status" value="1"/>
</dbReference>
<gene>
    <name evidence="5" type="ORF">FYJ27_03080</name>
</gene>
<evidence type="ECO:0000256" key="3">
    <source>
        <dbReference type="ARBA" id="ARBA00023163"/>
    </source>
</evidence>
<dbReference type="InterPro" id="IPR000524">
    <property type="entry name" value="Tscrpt_reg_HTH_GntR"/>
</dbReference>
<comment type="caution">
    <text evidence="5">The sequence shown here is derived from an EMBL/GenBank/DDBJ whole genome shotgun (WGS) entry which is preliminary data.</text>
</comment>
<dbReference type="SUPFAM" id="SSF48008">
    <property type="entry name" value="GntR ligand-binding domain-like"/>
    <property type="match status" value="1"/>
</dbReference>
<dbReference type="PANTHER" id="PTHR43537:SF43">
    <property type="entry name" value="GNTR-FAMILY TRANSCRIPTIONAL REGULATOR"/>
    <property type="match status" value="1"/>
</dbReference>
<dbReference type="Pfam" id="PF00392">
    <property type="entry name" value="GntR"/>
    <property type="match status" value="1"/>
</dbReference>
<dbReference type="AlphaFoldDB" id="A0A844FFC7"/>
<evidence type="ECO:0000256" key="2">
    <source>
        <dbReference type="ARBA" id="ARBA00023125"/>
    </source>
</evidence>
<reference evidence="5 6" key="1">
    <citation type="submission" date="2019-08" db="EMBL/GenBank/DDBJ databases">
        <title>In-depth cultivation of the pig gut microbiome towards novel bacterial diversity and tailored functional studies.</title>
        <authorList>
            <person name="Wylensek D."/>
            <person name="Hitch T.C.A."/>
            <person name="Clavel T."/>
        </authorList>
    </citation>
    <scope>NUCLEOTIDE SEQUENCE [LARGE SCALE GENOMIC DNA]</scope>
    <source>
        <strain evidence="5 6">Med78-601-WT-4W-RMD-3</strain>
    </source>
</reference>
<name>A0A844FFC7_9FIRM</name>
<accession>A0A844FFC7</accession>
<evidence type="ECO:0000313" key="5">
    <source>
        <dbReference type="EMBL" id="MSS42717.1"/>
    </source>
</evidence>
<evidence type="ECO:0000313" key="6">
    <source>
        <dbReference type="Proteomes" id="UP000462760"/>
    </source>
</evidence>
<dbReference type="Pfam" id="PF07729">
    <property type="entry name" value="FCD"/>
    <property type="match status" value="1"/>
</dbReference>
<dbReference type="Proteomes" id="UP000462760">
    <property type="component" value="Unassembled WGS sequence"/>
</dbReference>
<protein>
    <submittedName>
        <fullName evidence="5">FadR family transcriptional regulator</fullName>
    </submittedName>
</protein>
<keyword evidence="1" id="KW-0805">Transcription regulation</keyword>
<dbReference type="InterPro" id="IPR011711">
    <property type="entry name" value="GntR_C"/>
</dbReference>
<proteinExistence type="predicted"/>
<dbReference type="Gene3D" id="1.10.10.10">
    <property type="entry name" value="Winged helix-like DNA-binding domain superfamily/Winged helix DNA-binding domain"/>
    <property type="match status" value="1"/>
</dbReference>
<dbReference type="GO" id="GO:0003677">
    <property type="term" value="F:DNA binding"/>
    <property type="evidence" value="ECO:0007669"/>
    <property type="project" value="UniProtKB-KW"/>
</dbReference>
<dbReference type="OrthoDB" id="9799482at2"/>
<dbReference type="SMART" id="SM00345">
    <property type="entry name" value="HTH_GNTR"/>
    <property type="match status" value="1"/>
</dbReference>
<dbReference type="PROSITE" id="PS50949">
    <property type="entry name" value="HTH_GNTR"/>
    <property type="match status" value="1"/>
</dbReference>
<organism evidence="5 6">
    <name type="scientific">Anaerosalibacter bizertensis</name>
    <dbReference type="NCBI Taxonomy" id="932217"/>
    <lineage>
        <taxon>Bacteria</taxon>
        <taxon>Bacillati</taxon>
        <taxon>Bacillota</taxon>
        <taxon>Tissierellia</taxon>
        <taxon>Tissierellales</taxon>
        <taxon>Sporanaerobacteraceae</taxon>
        <taxon>Anaerosalibacter</taxon>
    </lineage>
</organism>
<keyword evidence="3" id="KW-0804">Transcription</keyword>
<dbReference type="SMART" id="SM00895">
    <property type="entry name" value="FCD"/>
    <property type="match status" value="1"/>
</dbReference>
<sequence>MFTPIKQTSISKKVIAQIKEMVSEGSLQKGDKLPSERKMAEKLQVSRTSVREALKELEIMGLIESRQGEGNFIKSNFEDILLDPFSTIFLIKESNAQEILELRHVIEKGSVALAAERIVDEELEEIEKILDTSKTSNSEDELVKLDVMFHYKIAQSSKNFLLQSILNAVSSLIEASIKDTRKNILIKEKHKEIIKQQHNNIYEALKNKDIKAAEKAMSDHLEFVNNEMKKSIKN</sequence>
<dbReference type="InterPro" id="IPR008920">
    <property type="entry name" value="TF_FadR/GntR_C"/>
</dbReference>
<dbReference type="RefSeq" id="WP_154482989.1">
    <property type="nucleotide sequence ID" value="NZ_VULR01000003.1"/>
</dbReference>
<dbReference type="PRINTS" id="PR00035">
    <property type="entry name" value="HTHGNTR"/>
</dbReference>
<dbReference type="Gene3D" id="1.20.120.530">
    <property type="entry name" value="GntR ligand-binding domain-like"/>
    <property type="match status" value="1"/>
</dbReference>
<dbReference type="PANTHER" id="PTHR43537">
    <property type="entry name" value="TRANSCRIPTIONAL REGULATOR, GNTR FAMILY"/>
    <property type="match status" value="1"/>
</dbReference>
<dbReference type="CDD" id="cd07377">
    <property type="entry name" value="WHTH_GntR"/>
    <property type="match status" value="1"/>
</dbReference>
<keyword evidence="2" id="KW-0238">DNA-binding</keyword>
<dbReference type="InterPro" id="IPR036390">
    <property type="entry name" value="WH_DNA-bd_sf"/>
</dbReference>
<dbReference type="InterPro" id="IPR036388">
    <property type="entry name" value="WH-like_DNA-bd_sf"/>
</dbReference>
<dbReference type="EMBL" id="VULR01000003">
    <property type="protein sequence ID" value="MSS42717.1"/>
    <property type="molecule type" value="Genomic_DNA"/>
</dbReference>
<feature type="domain" description="HTH gntR-type" evidence="4">
    <location>
        <begin position="8"/>
        <end position="76"/>
    </location>
</feature>